<evidence type="ECO:0000259" key="4">
    <source>
        <dbReference type="Pfam" id="PF09972"/>
    </source>
</evidence>
<dbReference type="RefSeq" id="WP_345373326.1">
    <property type="nucleotide sequence ID" value="NZ_BAABLM010000001.1"/>
</dbReference>
<evidence type="ECO:0000313" key="7">
    <source>
        <dbReference type="Proteomes" id="UP001501295"/>
    </source>
</evidence>
<keyword evidence="3" id="KW-0732">Signal</keyword>
<feature type="chain" id="PRO_5045864759" description="Membrane protein DUF2207" evidence="3">
    <location>
        <begin position="25"/>
        <end position="586"/>
    </location>
</feature>
<dbReference type="Pfam" id="PF20990">
    <property type="entry name" value="DUF2207_C"/>
    <property type="match status" value="1"/>
</dbReference>
<evidence type="ECO:0000256" key="2">
    <source>
        <dbReference type="SAM" id="Phobius"/>
    </source>
</evidence>
<dbReference type="EMBL" id="BAABLM010000001">
    <property type="protein sequence ID" value="GAA4667643.1"/>
    <property type="molecule type" value="Genomic_DNA"/>
</dbReference>
<feature type="region of interest" description="Disordered" evidence="1">
    <location>
        <begin position="564"/>
        <end position="586"/>
    </location>
</feature>
<reference evidence="7" key="1">
    <citation type="journal article" date="2019" name="Int. J. Syst. Evol. Microbiol.">
        <title>The Global Catalogue of Microorganisms (GCM) 10K type strain sequencing project: providing services to taxonomists for standard genome sequencing and annotation.</title>
        <authorList>
            <consortium name="The Broad Institute Genomics Platform"/>
            <consortium name="The Broad Institute Genome Sequencing Center for Infectious Disease"/>
            <person name="Wu L."/>
            <person name="Ma J."/>
        </authorList>
    </citation>
    <scope>NUCLEOTIDE SEQUENCE [LARGE SCALE GENOMIC DNA]</scope>
    <source>
        <strain evidence="7">JCM 18956</strain>
    </source>
</reference>
<evidence type="ECO:0000313" key="6">
    <source>
        <dbReference type="EMBL" id="GAA4667643.1"/>
    </source>
</evidence>
<keyword evidence="7" id="KW-1185">Reference proteome</keyword>
<sequence length="586" mass="61507">MKKFAAALVIALGLLFAVAAPARADVNDFRFSSMKVAYSLGRDDHGHSTLRTVETLTAVFPQTNQNHGIERALIDDYDGHPTDLHVVSVTDASGRARPFDIDREDGDTTVTSRASGFVHGSQTYVITYEQTNVTLQNASSGNDEFYWDVNGTDWGQPFGRVDATVTVEPALADSLTGDLRAFQGREGSRTPATIDRASTSTIRASASDLGAHENLTLAVGFRAGTFTPRDDSVLAAPWPLLSMGGGLLALLAVVAAVVARRGPLRDAPGRPTIVAEYEPPEGIGLPFAGHFVGRASTAPELLSLAVRGALRLVEKSNTGRLTKRAPAFAMRYETDARADADDLVFLHALFGDPLVAGKERDVISKNRNAIQRISTLGRSLPQRAVAEGYRLPVPRRLLMGILVPAAVGFLVAVVFGAVSIGASIGGAWPVVALFVGVVAAGVAPVLVVRRPLTARGAEVRDHLKGLELYVKLAEADRLAFLQSPEGAQRVAAGDEAWLRLNEELLPWAALFGAQKRWSEELGAHYEERGAAPGWYSGQSTFTPAIFAASMGGFSSSTASAFSSSTGGSTGGGFSGGGGGGGGGGGV</sequence>
<gene>
    <name evidence="6" type="ORF">GCM10025780_07380</name>
</gene>
<dbReference type="Proteomes" id="UP001501295">
    <property type="component" value="Unassembled WGS sequence"/>
</dbReference>
<organism evidence="6 7">
    <name type="scientific">Frondihabitans cladoniiphilus</name>
    <dbReference type="NCBI Taxonomy" id="715785"/>
    <lineage>
        <taxon>Bacteria</taxon>
        <taxon>Bacillati</taxon>
        <taxon>Actinomycetota</taxon>
        <taxon>Actinomycetes</taxon>
        <taxon>Micrococcales</taxon>
        <taxon>Microbacteriaceae</taxon>
        <taxon>Frondihabitans</taxon>
    </lineage>
</organism>
<feature type="transmembrane region" description="Helical" evidence="2">
    <location>
        <begin position="238"/>
        <end position="259"/>
    </location>
</feature>
<proteinExistence type="predicted"/>
<dbReference type="InterPro" id="IPR048389">
    <property type="entry name" value="YciQ-like_C"/>
</dbReference>
<keyword evidence="2" id="KW-0472">Membrane</keyword>
<feature type="domain" description="DUF2207" evidence="4">
    <location>
        <begin position="50"/>
        <end position="221"/>
    </location>
</feature>
<feature type="transmembrane region" description="Helical" evidence="2">
    <location>
        <begin position="426"/>
        <end position="448"/>
    </location>
</feature>
<protein>
    <recommendedName>
        <fullName evidence="8">Membrane protein DUF2207</fullName>
    </recommendedName>
</protein>
<evidence type="ECO:0000256" key="1">
    <source>
        <dbReference type="SAM" id="MobiDB-lite"/>
    </source>
</evidence>
<dbReference type="Pfam" id="PF09972">
    <property type="entry name" value="DUF2207"/>
    <property type="match status" value="1"/>
</dbReference>
<comment type="caution">
    <text evidence="6">The sequence shown here is derived from an EMBL/GenBank/DDBJ whole genome shotgun (WGS) entry which is preliminary data.</text>
</comment>
<feature type="domain" description="Predicted membrane protein YciQ-like C-terminal" evidence="5">
    <location>
        <begin position="298"/>
        <end position="521"/>
    </location>
</feature>
<keyword evidence="2" id="KW-0812">Transmembrane</keyword>
<dbReference type="InterPro" id="IPR018702">
    <property type="entry name" value="DUF2207"/>
</dbReference>
<evidence type="ECO:0008006" key="8">
    <source>
        <dbReference type="Google" id="ProtNLM"/>
    </source>
</evidence>
<feature type="transmembrane region" description="Helical" evidence="2">
    <location>
        <begin position="397"/>
        <end position="420"/>
    </location>
</feature>
<accession>A0ABP8VPM0</accession>
<evidence type="ECO:0000259" key="5">
    <source>
        <dbReference type="Pfam" id="PF20990"/>
    </source>
</evidence>
<feature type="signal peptide" evidence="3">
    <location>
        <begin position="1"/>
        <end position="24"/>
    </location>
</feature>
<keyword evidence="2" id="KW-1133">Transmembrane helix</keyword>
<feature type="compositionally biased region" description="Gly residues" evidence="1">
    <location>
        <begin position="567"/>
        <end position="586"/>
    </location>
</feature>
<evidence type="ECO:0000256" key="3">
    <source>
        <dbReference type="SAM" id="SignalP"/>
    </source>
</evidence>
<name>A0ABP8VPM0_9MICO</name>